<evidence type="ECO:0000259" key="4">
    <source>
        <dbReference type="PROSITE" id="PS00498"/>
    </source>
</evidence>
<comment type="caution">
    <text evidence="5">The sequence shown here is derived from an EMBL/GenBank/DDBJ whole genome shotgun (WGS) entry which is preliminary data.</text>
</comment>
<dbReference type="EMBL" id="APPJ01000012">
    <property type="protein sequence ID" value="ENV16154.1"/>
    <property type="molecule type" value="Genomic_DNA"/>
</dbReference>
<proteinExistence type="predicted"/>
<dbReference type="PANTHER" id="PTHR11474:SF76">
    <property type="entry name" value="SHKT DOMAIN-CONTAINING PROTEIN"/>
    <property type="match status" value="1"/>
</dbReference>
<accession>N8Y4A5</accession>
<dbReference type="eggNOG" id="ENOG502Z8GH">
    <property type="taxonomic scope" value="Bacteria"/>
</dbReference>
<dbReference type="Pfam" id="PF00264">
    <property type="entry name" value="Tyrosinase"/>
    <property type="match status" value="1"/>
</dbReference>
<feature type="domain" description="Tyrosinase copper-binding" evidence="4">
    <location>
        <begin position="291"/>
        <end position="302"/>
    </location>
</feature>
<dbReference type="Proteomes" id="UP000013148">
    <property type="component" value="Unassembled WGS sequence"/>
</dbReference>
<gene>
    <name evidence="5" type="ORF">F964_03089</name>
</gene>
<evidence type="ECO:0000259" key="3">
    <source>
        <dbReference type="PROSITE" id="PS00497"/>
    </source>
</evidence>
<reference evidence="5 6" key="1">
    <citation type="submission" date="2013-02" db="EMBL/GenBank/DDBJ databases">
        <title>The Genome Sequence of Acinetobacter guillouiae NIPH 991.</title>
        <authorList>
            <consortium name="The Broad Institute Genome Sequencing Platform"/>
            <consortium name="The Broad Institute Genome Sequencing Center for Infectious Disease"/>
            <person name="Cerqueira G."/>
            <person name="Feldgarden M."/>
            <person name="Courvalin P."/>
            <person name="Perichon B."/>
            <person name="Grillot-Courvalin C."/>
            <person name="Clermont D."/>
            <person name="Rocha E."/>
            <person name="Yoon E.-J."/>
            <person name="Nemec A."/>
            <person name="Walker B."/>
            <person name="Young S.K."/>
            <person name="Zeng Q."/>
            <person name="Gargeya S."/>
            <person name="Fitzgerald M."/>
            <person name="Haas B."/>
            <person name="Abouelleil A."/>
            <person name="Alvarado L."/>
            <person name="Arachchi H.M."/>
            <person name="Berlin A.M."/>
            <person name="Chapman S.B."/>
            <person name="Dewar J."/>
            <person name="Goldberg J."/>
            <person name="Griggs A."/>
            <person name="Gujja S."/>
            <person name="Hansen M."/>
            <person name="Howarth C."/>
            <person name="Imamovic A."/>
            <person name="Larimer J."/>
            <person name="McCowan C."/>
            <person name="Murphy C."/>
            <person name="Neiman D."/>
            <person name="Pearson M."/>
            <person name="Priest M."/>
            <person name="Roberts A."/>
            <person name="Saif S."/>
            <person name="Shea T."/>
            <person name="Sisk P."/>
            <person name="Sykes S."/>
            <person name="Wortman J."/>
            <person name="Nusbaum C."/>
            <person name="Birren B."/>
        </authorList>
    </citation>
    <scope>NUCLEOTIDE SEQUENCE [LARGE SCALE GENOMIC DNA]</scope>
    <source>
        <strain evidence="5 6">NIPH 991</strain>
    </source>
</reference>
<dbReference type="Pfam" id="PF25271">
    <property type="entry name" value="DUF7868"/>
    <property type="match status" value="1"/>
</dbReference>
<name>N8Y4A5_ACIGI</name>
<feature type="domain" description="Tyrosinase copper-binding" evidence="3">
    <location>
        <begin position="114"/>
        <end position="131"/>
    </location>
</feature>
<dbReference type="PANTHER" id="PTHR11474">
    <property type="entry name" value="TYROSINASE FAMILY MEMBER"/>
    <property type="match status" value="1"/>
</dbReference>
<dbReference type="PATRIC" id="fig|1217656.3.peg.3035"/>
<evidence type="ECO:0000313" key="6">
    <source>
        <dbReference type="Proteomes" id="UP000013148"/>
    </source>
</evidence>
<dbReference type="InterPro" id="IPR050316">
    <property type="entry name" value="Tyrosinase/Hemocyanin"/>
</dbReference>
<organism evidence="5 6">
    <name type="scientific">Acinetobacter guillouiae NIPH 991</name>
    <dbReference type="NCBI Taxonomy" id="1217656"/>
    <lineage>
        <taxon>Bacteria</taxon>
        <taxon>Pseudomonadati</taxon>
        <taxon>Pseudomonadota</taxon>
        <taxon>Gammaproteobacteria</taxon>
        <taxon>Moraxellales</taxon>
        <taxon>Moraxellaceae</taxon>
        <taxon>Acinetobacter</taxon>
    </lineage>
</organism>
<evidence type="ECO:0000313" key="5">
    <source>
        <dbReference type="EMBL" id="ENV16154.1"/>
    </source>
</evidence>
<evidence type="ECO:0000256" key="2">
    <source>
        <dbReference type="ARBA" id="ARBA00023008"/>
    </source>
</evidence>
<dbReference type="InterPro" id="IPR008922">
    <property type="entry name" value="Di-copper_centre_dom_sf"/>
</dbReference>
<sequence>MAKNYIRRSVWENCGVLLDDEAFISNPEKGNKELYWYAKAVAEMRKLPLEDHNSWGFFGAMHGITMDDVDDTGKEQLNWHKLIDFPEFQKINVQALIKIHDVETGDGLWNQCQHATWFFLPWHRGYLLAIETILRKHIIKLGGPDDWALPYWDYNDKDYSNLNSISIPPAFTQKTFNGESNPLYLQQRYPNPADLRDQTFINLKQLQEAKPDFDLNKETINSLYTLNFTSKIDNDIVKELGFGGGETNFSHDGHRSGTGSVEQYPHNIMHVLVGGIGTFGLMNDPNFAALDPLFYVHHANIDRLWSVWNKYDHIDPTNNTNPADDTWLSPELRSPFIVPNPDETNWDFVPKDVTNEEGLNYQYASSYIYTVAFGTKLSPASTSNKVLLRMKKFGLDKFSQEKTDIELIGSTTSKIQITGLTPVSISIDKKNPQLKNGFKSVVQVIEQNLKKLITPSKFYLLVAGIKGNQEGVFLSIKTPNQQTLKSVALFGLINASKQNGEHSGLGINLSIDITEYVDELYLNNQIQELDDLQLYVEPIGLSQNSTLSIEKITVHQDN</sequence>
<dbReference type="GO" id="GO:0046872">
    <property type="term" value="F:metal ion binding"/>
    <property type="evidence" value="ECO:0007669"/>
    <property type="project" value="UniProtKB-KW"/>
</dbReference>
<dbReference type="RefSeq" id="WP_004821494.1">
    <property type="nucleotide sequence ID" value="NZ_KB849456.1"/>
</dbReference>
<dbReference type="InterPro" id="IPR002227">
    <property type="entry name" value="Tyrosinase_Cu-bd"/>
</dbReference>
<dbReference type="PROSITE" id="PS00497">
    <property type="entry name" value="TYROSINASE_1"/>
    <property type="match status" value="1"/>
</dbReference>
<keyword evidence="2" id="KW-0186">Copper</keyword>
<dbReference type="Gene3D" id="1.10.1280.10">
    <property type="entry name" value="Di-copper center containing domain from catechol oxidase"/>
    <property type="match status" value="1"/>
</dbReference>
<dbReference type="SUPFAM" id="SSF48056">
    <property type="entry name" value="Di-copper centre-containing domain"/>
    <property type="match status" value="1"/>
</dbReference>
<dbReference type="GO" id="GO:0016491">
    <property type="term" value="F:oxidoreductase activity"/>
    <property type="evidence" value="ECO:0007669"/>
    <property type="project" value="InterPro"/>
</dbReference>
<dbReference type="PROSITE" id="PS00498">
    <property type="entry name" value="TYROSINASE_2"/>
    <property type="match status" value="1"/>
</dbReference>
<dbReference type="HOGENOM" id="CLU_504239_0_0_6"/>
<keyword evidence="6" id="KW-1185">Reference proteome</keyword>
<evidence type="ECO:0000256" key="1">
    <source>
        <dbReference type="ARBA" id="ARBA00022723"/>
    </source>
</evidence>
<dbReference type="AlphaFoldDB" id="N8Y4A5"/>
<keyword evidence="1" id="KW-0479">Metal-binding</keyword>
<dbReference type="InterPro" id="IPR057190">
    <property type="entry name" value="DUF7868"/>
</dbReference>
<dbReference type="PRINTS" id="PR00092">
    <property type="entry name" value="TYROSINASE"/>
</dbReference>
<protein>
    <recommendedName>
        <fullName evidence="3 4">Tyrosinase copper-binding domain-containing protein</fullName>
    </recommendedName>
</protein>